<feature type="transmembrane region" description="Helical" evidence="1">
    <location>
        <begin position="16"/>
        <end position="36"/>
    </location>
</feature>
<keyword evidence="1" id="KW-0812">Transmembrane</keyword>
<evidence type="ECO:0000313" key="5">
    <source>
        <dbReference type="Proteomes" id="UP001155027"/>
    </source>
</evidence>
<dbReference type="AlphaFoldDB" id="A0A9X2RBZ1"/>
<organism evidence="2 5">
    <name type="scientific">Salinibacter ruber</name>
    <dbReference type="NCBI Taxonomy" id="146919"/>
    <lineage>
        <taxon>Bacteria</taxon>
        <taxon>Pseudomonadati</taxon>
        <taxon>Rhodothermota</taxon>
        <taxon>Rhodothermia</taxon>
        <taxon>Rhodothermales</taxon>
        <taxon>Salinibacteraceae</taxon>
        <taxon>Salinibacter</taxon>
    </lineage>
</organism>
<dbReference type="Proteomes" id="UP001155010">
    <property type="component" value="Unassembled WGS sequence"/>
</dbReference>
<keyword evidence="1" id="KW-0472">Membrane</keyword>
<keyword evidence="1" id="KW-1133">Transmembrane helix</keyword>
<evidence type="ECO:0000313" key="2">
    <source>
        <dbReference type="EMBL" id="MCS3676872.1"/>
    </source>
</evidence>
<gene>
    <name evidence="3" type="ORF">GGP61_000700</name>
    <name evidence="2" type="ORF">GGP71_000779</name>
    <name evidence="4" type="ORF">GGP83_000533</name>
</gene>
<dbReference type="EMBL" id="JANUBB010000002">
    <property type="protein sequence ID" value="MCS3950599.1"/>
    <property type="molecule type" value="Genomic_DNA"/>
</dbReference>
<proteinExistence type="predicted"/>
<evidence type="ECO:0000256" key="1">
    <source>
        <dbReference type="SAM" id="Phobius"/>
    </source>
</evidence>
<dbReference type="RefSeq" id="WP_118826602.1">
    <property type="nucleotide sequence ID" value="NZ_CALTRV010000001.1"/>
</dbReference>
<dbReference type="EMBL" id="JANUAU010000002">
    <property type="protein sequence ID" value="MCS3676872.1"/>
    <property type="molecule type" value="Genomic_DNA"/>
</dbReference>
<feature type="transmembrane region" description="Helical" evidence="1">
    <location>
        <begin position="56"/>
        <end position="76"/>
    </location>
</feature>
<sequence>MPRRTDSSSPTTAARLLKGAALVFSMLGGGMAAWGVDKWVRYPEARASQFGFEAPLWPAFTLFVLAATAVGVRLLWIAAGRVEDGEDLFAQRHRRRRSDPPPPPESE</sequence>
<evidence type="ECO:0000313" key="4">
    <source>
        <dbReference type="EMBL" id="MCS3950599.1"/>
    </source>
</evidence>
<name>A0A9X2RBZ1_9BACT</name>
<protein>
    <submittedName>
        <fullName evidence="2">Uncharacterized protein</fullName>
    </submittedName>
</protein>
<evidence type="ECO:0000313" key="3">
    <source>
        <dbReference type="EMBL" id="MCS3709105.1"/>
    </source>
</evidence>
<comment type="caution">
    <text evidence="2">The sequence shown here is derived from an EMBL/GenBank/DDBJ whole genome shotgun (WGS) entry which is preliminary data.</text>
</comment>
<reference evidence="2" key="1">
    <citation type="submission" date="2022-08" db="EMBL/GenBank/DDBJ databases">
        <title>Genomic Encyclopedia of Type Strains, Phase V (KMG-V): Genome sequencing to study the core and pangenomes of soil and plant-associated prokaryotes.</title>
        <authorList>
            <person name="Whitman W."/>
        </authorList>
    </citation>
    <scope>NUCLEOTIDE SEQUENCE</scope>
    <source>
        <strain evidence="2">0</strain>
        <strain evidence="4">SP2017</strain>
        <strain evidence="3">SP3049</strain>
    </source>
</reference>
<dbReference type="Proteomes" id="UP001155057">
    <property type="component" value="Unassembled WGS sequence"/>
</dbReference>
<dbReference type="EMBL" id="JANUAE010000002">
    <property type="protein sequence ID" value="MCS3709105.1"/>
    <property type="molecule type" value="Genomic_DNA"/>
</dbReference>
<dbReference type="Proteomes" id="UP001155027">
    <property type="component" value="Unassembled WGS sequence"/>
</dbReference>
<accession>A0A9X2RBZ1</accession>